<dbReference type="Proteomes" id="UP000885660">
    <property type="component" value="Unassembled WGS sequence"/>
</dbReference>
<dbReference type="InterPro" id="IPR018484">
    <property type="entry name" value="FGGY_N"/>
</dbReference>
<keyword evidence="3 4" id="KW-0418">Kinase</keyword>
<dbReference type="InterPro" id="IPR018485">
    <property type="entry name" value="FGGY_C"/>
</dbReference>
<sequence length="489" mass="54072">MPENYLLSIDVGTTSIKVGLFTTEGKLKALSTQEYNLLTPSPNVVELPVDTYWIALSRGIKEVLKHSEISPQSILALSLSSQAETLICVDSRGRPLRNAIVWLDSRADKEAKEIAKNFPPDLLYKTTGIPESSPIWPAAKVLWLKRNEPDVFKRTFKFLIVKDYLIWRLTGIFSTDPTESSSTCYLKLNEKDWWDEMLDFVGIKRNQLPAIFPSYEVVGNITSRIKSELDLSTSTRVIAGSMDQMAGALGAGNVESGIITESTGTALAVVATVDKPVYDPKRMIPVASHCIPDKFVLMPYSETSGIVLKWFRDTFPLNPDKKEDYGNLLQLASQIPPGAEGLLALPHFTGTTCPDFNPKARGAFVGISFKHKRAHFIRALVESVAFMLRENIELLKELSIPVKKVRSLGGAAKSDTWLKIKTDVLGVPVEVPECSEAASLGAAILAGIGARVFSDINEAVRKVVKIKKSFYPDPSNVTIYQKVYQEYLS</sequence>
<feature type="domain" description="Carbohydrate kinase FGGY N-terminal" evidence="5">
    <location>
        <begin position="5"/>
        <end position="250"/>
    </location>
</feature>
<dbReference type="InterPro" id="IPR043129">
    <property type="entry name" value="ATPase_NBD"/>
</dbReference>
<dbReference type="Pfam" id="PF00370">
    <property type="entry name" value="FGGY_N"/>
    <property type="match status" value="1"/>
</dbReference>
<organism evidence="7">
    <name type="scientific">Aerophobetes bacterium</name>
    <dbReference type="NCBI Taxonomy" id="2030807"/>
    <lineage>
        <taxon>Bacteria</taxon>
        <taxon>Candidatus Aerophobota</taxon>
    </lineage>
</organism>
<dbReference type="InterPro" id="IPR000577">
    <property type="entry name" value="Carb_kinase_FGGY"/>
</dbReference>
<dbReference type="PIRSF" id="PIRSF000538">
    <property type="entry name" value="GlpK"/>
    <property type="match status" value="1"/>
</dbReference>
<evidence type="ECO:0000313" key="7">
    <source>
        <dbReference type="EMBL" id="HDN84381.1"/>
    </source>
</evidence>
<gene>
    <name evidence="7" type="ORF">ENG47_01315</name>
</gene>
<dbReference type="AlphaFoldDB" id="A0A7V0MZ69"/>
<name>A0A7V0MZ69_UNCAE</name>
<evidence type="ECO:0000256" key="3">
    <source>
        <dbReference type="ARBA" id="ARBA00022777"/>
    </source>
</evidence>
<evidence type="ECO:0000259" key="5">
    <source>
        <dbReference type="Pfam" id="PF00370"/>
    </source>
</evidence>
<evidence type="ECO:0000256" key="4">
    <source>
        <dbReference type="RuleBase" id="RU003733"/>
    </source>
</evidence>
<evidence type="ECO:0000259" key="6">
    <source>
        <dbReference type="Pfam" id="PF02782"/>
    </source>
</evidence>
<dbReference type="Gene3D" id="3.30.420.40">
    <property type="match status" value="2"/>
</dbReference>
<evidence type="ECO:0008006" key="8">
    <source>
        <dbReference type="Google" id="ProtNLM"/>
    </source>
</evidence>
<reference evidence="7" key="1">
    <citation type="journal article" date="2020" name="mSystems">
        <title>Genome- and Community-Level Interaction Insights into Carbon Utilization and Element Cycling Functions of Hydrothermarchaeota in Hydrothermal Sediment.</title>
        <authorList>
            <person name="Zhou Z."/>
            <person name="Liu Y."/>
            <person name="Xu W."/>
            <person name="Pan J."/>
            <person name="Luo Z.H."/>
            <person name="Li M."/>
        </authorList>
    </citation>
    <scope>NUCLEOTIDE SEQUENCE [LARGE SCALE GENOMIC DNA]</scope>
    <source>
        <strain evidence="7">HyVt-219</strain>
    </source>
</reference>
<dbReference type="CDD" id="cd07808">
    <property type="entry name" value="ASKHA_NBD_FGGY_EcXK-like"/>
    <property type="match status" value="1"/>
</dbReference>
<feature type="non-terminal residue" evidence="7">
    <location>
        <position position="489"/>
    </location>
</feature>
<dbReference type="PANTHER" id="PTHR43095">
    <property type="entry name" value="SUGAR KINASE"/>
    <property type="match status" value="1"/>
</dbReference>
<dbReference type="GO" id="GO:0016773">
    <property type="term" value="F:phosphotransferase activity, alcohol group as acceptor"/>
    <property type="evidence" value="ECO:0007669"/>
    <property type="project" value="InterPro"/>
</dbReference>
<comment type="caution">
    <text evidence="7">The sequence shown here is derived from an EMBL/GenBank/DDBJ whole genome shotgun (WGS) entry which is preliminary data.</text>
</comment>
<dbReference type="Pfam" id="PF02782">
    <property type="entry name" value="FGGY_C"/>
    <property type="match status" value="1"/>
</dbReference>
<dbReference type="PROSITE" id="PS00445">
    <property type="entry name" value="FGGY_KINASES_2"/>
    <property type="match status" value="1"/>
</dbReference>
<protein>
    <recommendedName>
        <fullName evidence="8">Xylulokinase</fullName>
    </recommendedName>
</protein>
<dbReference type="EMBL" id="DRBC01000080">
    <property type="protein sequence ID" value="HDN84381.1"/>
    <property type="molecule type" value="Genomic_DNA"/>
</dbReference>
<dbReference type="InterPro" id="IPR018483">
    <property type="entry name" value="Carb_kinase_FGGY_CS"/>
</dbReference>
<feature type="domain" description="Carbohydrate kinase FGGY C-terminal" evidence="6">
    <location>
        <begin position="262"/>
        <end position="449"/>
    </location>
</feature>
<accession>A0A7V0MZ69</accession>
<dbReference type="GO" id="GO:0016301">
    <property type="term" value="F:kinase activity"/>
    <property type="evidence" value="ECO:0007669"/>
    <property type="project" value="UniProtKB-KW"/>
</dbReference>
<comment type="similarity">
    <text evidence="1 4">Belongs to the FGGY kinase family.</text>
</comment>
<proteinExistence type="inferred from homology"/>
<dbReference type="SUPFAM" id="SSF53067">
    <property type="entry name" value="Actin-like ATPase domain"/>
    <property type="match status" value="2"/>
</dbReference>
<evidence type="ECO:0000256" key="1">
    <source>
        <dbReference type="ARBA" id="ARBA00009156"/>
    </source>
</evidence>
<keyword evidence="2 4" id="KW-0808">Transferase</keyword>
<dbReference type="InterPro" id="IPR050406">
    <property type="entry name" value="FGGY_Carb_Kinase"/>
</dbReference>
<evidence type="ECO:0000256" key="2">
    <source>
        <dbReference type="ARBA" id="ARBA00022679"/>
    </source>
</evidence>
<dbReference type="GO" id="GO:0005975">
    <property type="term" value="P:carbohydrate metabolic process"/>
    <property type="evidence" value="ECO:0007669"/>
    <property type="project" value="InterPro"/>
</dbReference>